<evidence type="ECO:0000256" key="1">
    <source>
        <dbReference type="SAM" id="Phobius"/>
    </source>
</evidence>
<keyword evidence="1" id="KW-1133">Transmembrane helix</keyword>
<evidence type="ECO:0000313" key="2">
    <source>
        <dbReference type="EMBL" id="CAG8450440.1"/>
    </source>
</evidence>
<reference evidence="2" key="1">
    <citation type="submission" date="2021-06" db="EMBL/GenBank/DDBJ databases">
        <authorList>
            <person name="Kallberg Y."/>
            <person name="Tangrot J."/>
            <person name="Rosling A."/>
        </authorList>
    </citation>
    <scope>NUCLEOTIDE SEQUENCE</scope>
    <source>
        <strain evidence="2">UK204</strain>
    </source>
</reference>
<gene>
    <name evidence="2" type="ORF">FCALED_LOCUS1194</name>
</gene>
<feature type="transmembrane region" description="Helical" evidence="1">
    <location>
        <begin position="7"/>
        <end position="30"/>
    </location>
</feature>
<dbReference type="Proteomes" id="UP000789570">
    <property type="component" value="Unassembled WGS sequence"/>
</dbReference>
<proteinExistence type="predicted"/>
<keyword evidence="3" id="KW-1185">Reference proteome</keyword>
<dbReference type="AlphaFoldDB" id="A0A9N8VGU2"/>
<protein>
    <submittedName>
        <fullName evidence="2">9497_t:CDS:1</fullName>
    </submittedName>
</protein>
<accession>A0A9N8VGU2</accession>
<dbReference type="EMBL" id="CAJVPQ010000144">
    <property type="protein sequence ID" value="CAG8450440.1"/>
    <property type="molecule type" value="Genomic_DNA"/>
</dbReference>
<name>A0A9N8VGU2_9GLOM</name>
<organism evidence="2 3">
    <name type="scientific">Funneliformis caledonium</name>
    <dbReference type="NCBI Taxonomy" id="1117310"/>
    <lineage>
        <taxon>Eukaryota</taxon>
        <taxon>Fungi</taxon>
        <taxon>Fungi incertae sedis</taxon>
        <taxon>Mucoromycota</taxon>
        <taxon>Glomeromycotina</taxon>
        <taxon>Glomeromycetes</taxon>
        <taxon>Glomerales</taxon>
        <taxon>Glomeraceae</taxon>
        <taxon>Funneliformis</taxon>
    </lineage>
</organism>
<keyword evidence="1" id="KW-0812">Transmembrane</keyword>
<keyword evidence="1" id="KW-0472">Membrane</keyword>
<evidence type="ECO:0000313" key="3">
    <source>
        <dbReference type="Proteomes" id="UP000789570"/>
    </source>
</evidence>
<comment type="caution">
    <text evidence="2">The sequence shown here is derived from an EMBL/GenBank/DDBJ whole genome shotgun (WGS) entry which is preliminary data.</text>
</comment>
<sequence length="61" mass="7240">MLKFCKFYISCIDSFYGFFYAVALKGGLFAKSFRLKLELPNIHKFYFQFSSEVYSKSPFTH</sequence>